<accession>A0ACB8YIL4</accession>
<gene>
    <name evidence="1" type="ORF">L6452_34223</name>
</gene>
<proteinExistence type="predicted"/>
<reference evidence="1 2" key="2">
    <citation type="journal article" date="2022" name="Mol. Ecol. Resour.">
        <title>The genomes of chicory, endive, great burdock and yacon provide insights into Asteraceae paleo-polyploidization history and plant inulin production.</title>
        <authorList>
            <person name="Fan W."/>
            <person name="Wang S."/>
            <person name="Wang H."/>
            <person name="Wang A."/>
            <person name="Jiang F."/>
            <person name="Liu H."/>
            <person name="Zhao H."/>
            <person name="Xu D."/>
            <person name="Zhang Y."/>
        </authorList>
    </citation>
    <scope>NUCLEOTIDE SEQUENCE [LARGE SCALE GENOMIC DNA]</scope>
    <source>
        <strain evidence="2">cv. Niubang</strain>
    </source>
</reference>
<keyword evidence="2" id="KW-1185">Reference proteome</keyword>
<sequence length="99" mass="11551">MTRDSPDRLQVGRSLFNRRIAAMAGPEEEGIKREMMEEKEQWQITMDNSGFEMVNFSNYALSQAKIMLWSYNYSENYNLIDYDPGFLSLAWSVVPLLTI</sequence>
<reference evidence="2" key="1">
    <citation type="journal article" date="2022" name="Mol. Ecol. Resour.">
        <title>The genomes of chicory, endive, great burdock and yacon provide insights into Asteraceae palaeo-polyploidization history and plant inulin production.</title>
        <authorList>
            <person name="Fan W."/>
            <person name="Wang S."/>
            <person name="Wang H."/>
            <person name="Wang A."/>
            <person name="Jiang F."/>
            <person name="Liu H."/>
            <person name="Zhao H."/>
            <person name="Xu D."/>
            <person name="Zhang Y."/>
        </authorList>
    </citation>
    <scope>NUCLEOTIDE SEQUENCE [LARGE SCALE GENOMIC DNA]</scope>
    <source>
        <strain evidence="2">cv. Niubang</strain>
    </source>
</reference>
<dbReference type="EMBL" id="CM042058">
    <property type="protein sequence ID" value="KAI3684993.1"/>
    <property type="molecule type" value="Genomic_DNA"/>
</dbReference>
<protein>
    <submittedName>
        <fullName evidence="1">Uncharacterized protein</fullName>
    </submittedName>
</protein>
<organism evidence="1 2">
    <name type="scientific">Arctium lappa</name>
    <name type="common">Greater burdock</name>
    <name type="synonym">Lappa major</name>
    <dbReference type="NCBI Taxonomy" id="4217"/>
    <lineage>
        <taxon>Eukaryota</taxon>
        <taxon>Viridiplantae</taxon>
        <taxon>Streptophyta</taxon>
        <taxon>Embryophyta</taxon>
        <taxon>Tracheophyta</taxon>
        <taxon>Spermatophyta</taxon>
        <taxon>Magnoliopsida</taxon>
        <taxon>eudicotyledons</taxon>
        <taxon>Gunneridae</taxon>
        <taxon>Pentapetalae</taxon>
        <taxon>asterids</taxon>
        <taxon>campanulids</taxon>
        <taxon>Asterales</taxon>
        <taxon>Asteraceae</taxon>
        <taxon>Carduoideae</taxon>
        <taxon>Cardueae</taxon>
        <taxon>Arctiinae</taxon>
        <taxon>Arctium</taxon>
    </lineage>
</organism>
<evidence type="ECO:0000313" key="1">
    <source>
        <dbReference type="EMBL" id="KAI3684993.1"/>
    </source>
</evidence>
<evidence type="ECO:0000313" key="2">
    <source>
        <dbReference type="Proteomes" id="UP001055879"/>
    </source>
</evidence>
<name>A0ACB8YIL4_ARCLA</name>
<comment type="caution">
    <text evidence="1">The sequence shown here is derived from an EMBL/GenBank/DDBJ whole genome shotgun (WGS) entry which is preliminary data.</text>
</comment>
<dbReference type="Proteomes" id="UP001055879">
    <property type="component" value="Linkage Group LG12"/>
</dbReference>